<protein>
    <submittedName>
        <fullName evidence="2">Rhizoxin biosynthesis, polyketide synthase RhiF</fullName>
    </submittedName>
</protein>
<proteinExistence type="predicted"/>
<evidence type="ECO:0000313" key="3">
    <source>
        <dbReference type="Proteomes" id="UP000198600"/>
    </source>
</evidence>
<dbReference type="InterPro" id="IPR029058">
    <property type="entry name" value="AB_hydrolase_fold"/>
</dbReference>
<dbReference type="STRING" id="46679.SAMN05216202_1464"/>
<dbReference type="Proteomes" id="UP000198600">
    <property type="component" value="Chromosome I"/>
</dbReference>
<reference evidence="3" key="1">
    <citation type="submission" date="2016-10" db="EMBL/GenBank/DDBJ databases">
        <authorList>
            <person name="Varghese N."/>
            <person name="Submissions S."/>
        </authorList>
    </citation>
    <scope>NUCLEOTIDE SEQUENCE [LARGE SCALE GENOMIC DNA]</scope>
    <source>
        <strain evidence="3">LMG 2223</strain>
    </source>
</reference>
<feature type="domain" description="Thioesterase" evidence="1">
    <location>
        <begin position="36"/>
        <end position="310"/>
    </location>
</feature>
<dbReference type="Pfam" id="PF00975">
    <property type="entry name" value="Thioesterase"/>
    <property type="match status" value="1"/>
</dbReference>
<evidence type="ECO:0000313" key="2">
    <source>
        <dbReference type="EMBL" id="SDU90986.1"/>
    </source>
</evidence>
<dbReference type="SUPFAM" id="SSF53474">
    <property type="entry name" value="alpha/beta-Hydrolases"/>
    <property type="match status" value="1"/>
</dbReference>
<name>A0A1H2MET9_9PSED</name>
<dbReference type="Gene3D" id="3.40.50.1820">
    <property type="entry name" value="alpha/beta hydrolase"/>
    <property type="match status" value="1"/>
</dbReference>
<evidence type="ECO:0000259" key="1">
    <source>
        <dbReference type="Pfam" id="PF00975"/>
    </source>
</evidence>
<dbReference type="InterPro" id="IPR001031">
    <property type="entry name" value="Thioesterase"/>
</dbReference>
<dbReference type="AlphaFoldDB" id="A0A1H2MET9"/>
<dbReference type="RefSeq" id="WP_084379133.1">
    <property type="nucleotide sequence ID" value="NZ_LS483433.1"/>
</dbReference>
<gene>
    <name evidence="2" type="ORF">SAMN05216202_1464</name>
</gene>
<dbReference type="EMBL" id="LT629802">
    <property type="protein sequence ID" value="SDU90986.1"/>
    <property type="molecule type" value="Genomic_DNA"/>
</dbReference>
<organism evidence="2 3">
    <name type="scientific">Pseudomonas mucidolens</name>
    <dbReference type="NCBI Taxonomy" id="46679"/>
    <lineage>
        <taxon>Bacteria</taxon>
        <taxon>Pseudomonadati</taxon>
        <taxon>Pseudomonadota</taxon>
        <taxon>Gammaproteobacteria</taxon>
        <taxon>Pseudomonadales</taxon>
        <taxon>Pseudomonadaceae</taxon>
        <taxon>Pseudomonas</taxon>
    </lineage>
</organism>
<sequence>MSTPLEDAKNVAGYSNAFAVLPTEVVHMNSVRKGKPVFWIHAAAGGSSIGQYQPMADVSQRPFFAIKPPLIDINHYWLQGLEARAAYYVALIKSVEPEGPFDLGGYSMGSTMVYEVARQLEGAGNPVRSLILIDPTDMEYVKQWAAMRNLPDVGKKNLFLMSMNFALTSQRFNQNKPDQIATLDPLVHRNLLSDTTSLDDWLEEIVLLGRQRGLRLGKDQFKLRALQDYQLLESLIAHGYSRRFKPGKEMRGYVFINGSGNMHGTSAPYILMDDEMGAALERGYNAEWLDACSSFTQIALSSTTHFMPLQEADTLKPCVDVCRELYAR</sequence>
<keyword evidence="3" id="KW-1185">Reference proteome</keyword>
<dbReference type="OrthoDB" id="134488at2"/>
<accession>A0A1H2MET9</accession>